<keyword evidence="3" id="KW-0732">Signal</keyword>
<name>A0A1J1HG04_9DIPT</name>
<dbReference type="PANTHER" id="PTHR45712">
    <property type="entry name" value="AGAP008170-PA"/>
    <property type="match status" value="1"/>
</dbReference>
<dbReference type="Pfam" id="PF13855">
    <property type="entry name" value="LRR_8"/>
    <property type="match status" value="1"/>
</dbReference>
<evidence type="ECO:0000313" key="5">
    <source>
        <dbReference type="Proteomes" id="UP000183832"/>
    </source>
</evidence>
<reference evidence="4 5" key="1">
    <citation type="submission" date="2015-04" db="EMBL/GenBank/DDBJ databases">
        <authorList>
            <person name="Syromyatnikov M.Y."/>
            <person name="Popov V.N."/>
        </authorList>
    </citation>
    <scope>NUCLEOTIDE SEQUENCE [LARGE SCALE GENOMIC DNA]</scope>
</reference>
<dbReference type="InterPro" id="IPR032675">
    <property type="entry name" value="LRR_dom_sf"/>
</dbReference>
<evidence type="ECO:0000313" key="4">
    <source>
        <dbReference type="EMBL" id="CRK86928.1"/>
    </source>
</evidence>
<evidence type="ECO:0000256" key="1">
    <source>
        <dbReference type="ARBA" id="ARBA00022614"/>
    </source>
</evidence>
<keyword evidence="2" id="KW-0677">Repeat</keyword>
<dbReference type="SMART" id="SM00369">
    <property type="entry name" value="LRR_TYP"/>
    <property type="match status" value="3"/>
</dbReference>
<dbReference type="Gene3D" id="3.80.10.10">
    <property type="entry name" value="Ribonuclease Inhibitor"/>
    <property type="match status" value="2"/>
</dbReference>
<sequence>MTSAALSFGFLLFVFLTEACIALPSCKAEKAINHMRKIKDVDSYIYNDTHLLNINNKGIKTLNKDVFAYYANINRNQIEFIYLMYNNINDFESGAFEDFTNVRNINFGVNLLETIKRNFFRGTKKIDFLNFQSNLIHSIEAGSFDELTQLEYVYLDDNCLTHIPDHLFHHTVRIRNIFLQQNRLIHVSSTFMRPSQKLFGLNIAENRLSDISNLFRFKGLMSLIASNNKLNPINSDGISESEMISLNINNTTISEIDFVQNFGKLRELYAANNQIRSFDVETFTRNSELAYVSLQSNPLEEVSIERVKEFFPNLSVLDISNSPMESNCHKIIDLYKDAKENSINLNINTNHLTNCLENF</sequence>
<keyword evidence="1" id="KW-0433">Leucine-rich repeat</keyword>
<organism evidence="4 5">
    <name type="scientific">Clunio marinus</name>
    <dbReference type="NCBI Taxonomy" id="568069"/>
    <lineage>
        <taxon>Eukaryota</taxon>
        <taxon>Metazoa</taxon>
        <taxon>Ecdysozoa</taxon>
        <taxon>Arthropoda</taxon>
        <taxon>Hexapoda</taxon>
        <taxon>Insecta</taxon>
        <taxon>Pterygota</taxon>
        <taxon>Neoptera</taxon>
        <taxon>Endopterygota</taxon>
        <taxon>Diptera</taxon>
        <taxon>Nematocera</taxon>
        <taxon>Chironomoidea</taxon>
        <taxon>Chironomidae</taxon>
        <taxon>Clunio</taxon>
    </lineage>
</organism>
<dbReference type="AlphaFoldDB" id="A0A1J1HG04"/>
<feature type="signal peptide" evidence="3">
    <location>
        <begin position="1"/>
        <end position="22"/>
    </location>
</feature>
<evidence type="ECO:0000256" key="2">
    <source>
        <dbReference type="ARBA" id="ARBA00022737"/>
    </source>
</evidence>
<feature type="chain" id="PRO_5012294801" evidence="3">
    <location>
        <begin position="23"/>
        <end position="359"/>
    </location>
</feature>
<evidence type="ECO:0000256" key="3">
    <source>
        <dbReference type="SAM" id="SignalP"/>
    </source>
</evidence>
<protein>
    <submittedName>
        <fullName evidence="4">CLUMA_CG000749, isoform A</fullName>
    </submittedName>
</protein>
<dbReference type="EMBL" id="CVRI01000002">
    <property type="protein sequence ID" value="CRK86928.1"/>
    <property type="molecule type" value="Genomic_DNA"/>
</dbReference>
<dbReference type="Proteomes" id="UP000183832">
    <property type="component" value="Unassembled WGS sequence"/>
</dbReference>
<dbReference type="InterPro" id="IPR050333">
    <property type="entry name" value="SLRP"/>
</dbReference>
<keyword evidence="5" id="KW-1185">Reference proteome</keyword>
<dbReference type="SUPFAM" id="SSF52058">
    <property type="entry name" value="L domain-like"/>
    <property type="match status" value="1"/>
</dbReference>
<gene>
    <name evidence="4" type="ORF">CLUMA_CG000749</name>
</gene>
<accession>A0A1J1HG04</accession>
<proteinExistence type="predicted"/>
<dbReference type="PROSITE" id="PS51450">
    <property type="entry name" value="LRR"/>
    <property type="match status" value="1"/>
</dbReference>
<dbReference type="InterPro" id="IPR003591">
    <property type="entry name" value="Leu-rich_rpt_typical-subtyp"/>
</dbReference>
<dbReference type="InterPro" id="IPR001611">
    <property type="entry name" value="Leu-rich_rpt"/>
</dbReference>
<dbReference type="STRING" id="568069.A0A1J1HG04"/>
<dbReference type="PANTHER" id="PTHR45712:SF22">
    <property type="entry name" value="INSULIN-LIKE GROWTH FACTOR-BINDING PROTEIN COMPLEX ACID LABILE SUBUNIT"/>
    <property type="match status" value="1"/>
</dbReference>
<dbReference type="OrthoDB" id="7739973at2759"/>